<dbReference type="EMBL" id="CM000880">
    <property type="protein sequence ID" value="KQK13041.1"/>
    <property type="molecule type" value="Genomic_DNA"/>
</dbReference>
<dbReference type="InParanoid" id="A0A0Q3KPJ6"/>
<reference evidence="3" key="3">
    <citation type="submission" date="2018-08" db="UniProtKB">
        <authorList>
            <consortium name="EnsemblPlants"/>
        </authorList>
    </citation>
    <scope>IDENTIFICATION</scope>
    <source>
        <strain evidence="3">cv. Bd21</strain>
    </source>
</reference>
<reference evidence="2 3" key="1">
    <citation type="journal article" date="2010" name="Nature">
        <title>Genome sequencing and analysis of the model grass Brachypodium distachyon.</title>
        <authorList>
            <consortium name="International Brachypodium Initiative"/>
        </authorList>
    </citation>
    <scope>NUCLEOTIDE SEQUENCE [LARGE SCALE GENOMIC DNA]</scope>
    <source>
        <strain evidence="2 3">Bd21</strain>
    </source>
</reference>
<feature type="region of interest" description="Disordered" evidence="1">
    <location>
        <begin position="78"/>
        <end position="133"/>
    </location>
</feature>
<feature type="compositionally biased region" description="Basic and acidic residues" evidence="1">
    <location>
        <begin position="105"/>
        <end position="127"/>
    </location>
</feature>
<evidence type="ECO:0000256" key="1">
    <source>
        <dbReference type="SAM" id="MobiDB-lite"/>
    </source>
</evidence>
<keyword evidence="4" id="KW-1185">Reference proteome</keyword>
<evidence type="ECO:0000313" key="3">
    <source>
        <dbReference type="EnsemblPlants" id="KQK13041"/>
    </source>
</evidence>
<evidence type="ECO:0000313" key="4">
    <source>
        <dbReference type="Proteomes" id="UP000008810"/>
    </source>
</evidence>
<dbReference type="EnsemblPlants" id="KQK13041">
    <property type="protein sequence ID" value="KQK13041"/>
    <property type="gene ID" value="BRADI_1g07635v3"/>
</dbReference>
<organism evidence="2">
    <name type="scientific">Brachypodium distachyon</name>
    <name type="common">Purple false brome</name>
    <name type="synonym">Trachynia distachya</name>
    <dbReference type="NCBI Taxonomy" id="15368"/>
    <lineage>
        <taxon>Eukaryota</taxon>
        <taxon>Viridiplantae</taxon>
        <taxon>Streptophyta</taxon>
        <taxon>Embryophyta</taxon>
        <taxon>Tracheophyta</taxon>
        <taxon>Spermatophyta</taxon>
        <taxon>Magnoliopsida</taxon>
        <taxon>Liliopsida</taxon>
        <taxon>Poales</taxon>
        <taxon>Poaceae</taxon>
        <taxon>BOP clade</taxon>
        <taxon>Pooideae</taxon>
        <taxon>Stipodae</taxon>
        <taxon>Brachypodieae</taxon>
        <taxon>Brachypodium</taxon>
    </lineage>
</organism>
<accession>A0A0Q3KPJ6</accession>
<proteinExistence type="predicted"/>
<sequence length="176" mass="18269">MLSHASLTPFLPSPVASPSPAGLCLHGLPYHPGASTLAAAGSVHYAVRSVLSATTGSGLSATGAGLAATGFFARGSATQGREAGAQQEGRWTSAAAATREKMRRHGGEEKTSRDERRRAGEENEGRGDSGTSSFAAWVDSKKMQGHFCKKSGLAGLFGTEGIGSWTQFWVEYNLPA</sequence>
<reference evidence="2" key="2">
    <citation type="submission" date="2017-06" db="EMBL/GenBank/DDBJ databases">
        <title>WGS assembly of Brachypodium distachyon.</title>
        <authorList>
            <consortium name="The International Brachypodium Initiative"/>
            <person name="Lucas S."/>
            <person name="Harmon-Smith M."/>
            <person name="Lail K."/>
            <person name="Tice H."/>
            <person name="Grimwood J."/>
            <person name="Bruce D."/>
            <person name="Barry K."/>
            <person name="Shu S."/>
            <person name="Lindquist E."/>
            <person name="Wang M."/>
            <person name="Pitluck S."/>
            <person name="Vogel J.P."/>
            <person name="Garvin D.F."/>
            <person name="Mockler T.C."/>
            <person name="Schmutz J."/>
            <person name="Rokhsar D."/>
            <person name="Bevan M.W."/>
        </authorList>
    </citation>
    <scope>NUCLEOTIDE SEQUENCE</scope>
    <source>
        <strain evidence="2">Bd21</strain>
    </source>
</reference>
<evidence type="ECO:0000313" key="2">
    <source>
        <dbReference type="EMBL" id="KQK13041.1"/>
    </source>
</evidence>
<dbReference type="Proteomes" id="UP000008810">
    <property type="component" value="Chromosome 1"/>
</dbReference>
<name>A0A0Q3KPJ6_BRADI</name>
<gene>
    <name evidence="2" type="ORF">BRADI_1g07635v3</name>
</gene>
<dbReference type="AlphaFoldDB" id="A0A0Q3KPJ6"/>
<protein>
    <submittedName>
        <fullName evidence="2 3">Uncharacterized protein</fullName>
    </submittedName>
</protein>
<dbReference type="Gramene" id="KQK13041">
    <property type="protein sequence ID" value="KQK13041"/>
    <property type="gene ID" value="BRADI_1g07635v3"/>
</dbReference>